<dbReference type="EMBL" id="CAKKNE010000005">
    <property type="protein sequence ID" value="CAH0376772.1"/>
    <property type="molecule type" value="Genomic_DNA"/>
</dbReference>
<keyword evidence="3" id="KW-1185">Reference proteome</keyword>
<protein>
    <submittedName>
        <fullName evidence="2">Uncharacterized protein</fullName>
    </submittedName>
</protein>
<feature type="compositionally biased region" description="Basic and acidic residues" evidence="1">
    <location>
        <begin position="302"/>
        <end position="332"/>
    </location>
</feature>
<name>A0A8J2SX59_9STRA</name>
<feature type="region of interest" description="Disordered" evidence="1">
    <location>
        <begin position="281"/>
        <end position="359"/>
    </location>
</feature>
<evidence type="ECO:0000313" key="2">
    <source>
        <dbReference type="EMBL" id="CAH0376772.1"/>
    </source>
</evidence>
<comment type="caution">
    <text evidence="2">The sequence shown here is derived from an EMBL/GenBank/DDBJ whole genome shotgun (WGS) entry which is preliminary data.</text>
</comment>
<accession>A0A8J2SX59</accession>
<reference evidence="2" key="1">
    <citation type="submission" date="2021-11" db="EMBL/GenBank/DDBJ databases">
        <authorList>
            <consortium name="Genoscope - CEA"/>
            <person name="William W."/>
        </authorList>
    </citation>
    <scope>NUCLEOTIDE SEQUENCE</scope>
</reference>
<dbReference type="OrthoDB" id="10682732at2759"/>
<feature type="region of interest" description="Disordered" evidence="1">
    <location>
        <begin position="73"/>
        <end position="103"/>
    </location>
</feature>
<evidence type="ECO:0000313" key="3">
    <source>
        <dbReference type="Proteomes" id="UP000789595"/>
    </source>
</evidence>
<organism evidence="2 3">
    <name type="scientific">Pelagomonas calceolata</name>
    <dbReference type="NCBI Taxonomy" id="35677"/>
    <lineage>
        <taxon>Eukaryota</taxon>
        <taxon>Sar</taxon>
        <taxon>Stramenopiles</taxon>
        <taxon>Ochrophyta</taxon>
        <taxon>Pelagophyceae</taxon>
        <taxon>Pelagomonadales</taxon>
        <taxon>Pelagomonadaceae</taxon>
        <taxon>Pelagomonas</taxon>
    </lineage>
</organism>
<proteinExistence type="predicted"/>
<gene>
    <name evidence="2" type="ORF">PECAL_5P13640</name>
</gene>
<sequence length="359" mass="40313">MRRYSGFEHERVLLYHSRMQHIVGHCDPTPEIKSTRQSGDPLAALDGQKPKPPVWTLCSPKYKFKRAASLVAAQQRQRPSSAPARRTTAFGTLVAPSSPARRPGLQMADVAQHAQLRKEQRKEQMARQFAQAVSKKSVHAVAKRLAFAQVQKVERQKAFTHKFVQKQHRKMEAAKPPQWVRKFQCGVWFWVDQNTGEARAAPPPEIKEDEASSVGLCKKWHAEERHRNSTRRRIRKYFDDETLGGLDDDASVDSTIPLGTGYVAYEPSPYEELCALLDQGKLPRPKSAPAGGRRPAVADATAKTRGETRTKARSESRTKARAESRTKARAETRTVLGVTPRRQRLLEDAAASGRLSPSR</sequence>
<evidence type="ECO:0000256" key="1">
    <source>
        <dbReference type="SAM" id="MobiDB-lite"/>
    </source>
</evidence>
<dbReference type="AlphaFoldDB" id="A0A8J2SX59"/>
<dbReference type="Proteomes" id="UP000789595">
    <property type="component" value="Unassembled WGS sequence"/>
</dbReference>